<evidence type="ECO:0000256" key="2">
    <source>
        <dbReference type="ARBA" id="ARBA00012274"/>
    </source>
</evidence>
<sequence>MDLASPVIMANELDHLLASVAAKLSHIHPAYDRIAGRIAMGCIYKETPPLFSSSVRLMLHSQSIQFTTMYRESVSALLPYLDAEIVERNDFEFAYSDSVLLFRDVYLLRDGARLLERPQHLFMRLSVAINGTNLVAVRQTYIDLAKGLCTYDPSTMINAGTMLAQMIPHHSLPFFGQSTMDKFIKLTECSMISYGGGSIAIGASEFPAEGEVVDGRTSNGLRAITRVFDNIIHRVGKTPALSRGRITVFVEPWHSEIYCFLQDNTRTFFERQAHARGLYFALWIPDLFMSRIESGATWSLFRPGDVPGLASSWGENFTEKYEAYEKTGLAVRTVPAKELWDAIVNGLLKTGGPSIMFKDSVNAKSNLTHAGTLTFGGIAADTALTTSSKETGICCNGSVVLPAFVSEDGTFDYQLLHRTVQSITHDLNRILLINNYPSMPAAASYVSSRCIGVGVVGLAEVFIDLRIPYDSEKAIETGRFIMETIYHAALQTSCDLVDVYGVYPTFQGSPLSKGYLQFDLWKIKVSNDRYDWDELRHRVMKRGVVNAQLILLTDTTSSSRLTSFTEGFEPLPSTVLVKGFSLSSYVSLNARLVRDLQKLGLWNEDVRLKLLKFCGSMRSIPNIPADIRNIYKTVWELEEGFVLRHAVSRAPFVCQSQSITLYSSAPSEVWLSRSIFSAWKDGLKTGIYRLHGGRPPVPGSNSDDDVPME</sequence>
<reference evidence="9 10" key="1">
    <citation type="journal article" date="2018" name="Evol. Lett.">
        <title>Horizontal gene cluster transfer increased hallucinogenic mushroom diversity.</title>
        <authorList>
            <person name="Reynolds H.T."/>
            <person name="Vijayakumar V."/>
            <person name="Gluck-Thaler E."/>
            <person name="Korotkin H.B."/>
            <person name="Matheny P.B."/>
            <person name="Slot J.C."/>
        </authorList>
    </citation>
    <scope>NUCLEOTIDE SEQUENCE [LARGE SCALE GENOMIC DNA]</scope>
    <source>
        <strain evidence="9 10">SRW20</strain>
    </source>
</reference>
<evidence type="ECO:0000313" key="10">
    <source>
        <dbReference type="Proteomes" id="UP000284706"/>
    </source>
</evidence>
<proteinExistence type="inferred from homology"/>
<evidence type="ECO:0000256" key="1">
    <source>
        <dbReference type="ARBA" id="ARBA00010406"/>
    </source>
</evidence>
<evidence type="ECO:0000313" key="9">
    <source>
        <dbReference type="EMBL" id="PPQ97598.1"/>
    </source>
</evidence>
<evidence type="ECO:0000259" key="8">
    <source>
        <dbReference type="Pfam" id="PF02867"/>
    </source>
</evidence>
<dbReference type="EMBL" id="NHYE01001222">
    <property type="protein sequence ID" value="PPQ97598.1"/>
    <property type="molecule type" value="Genomic_DNA"/>
</dbReference>
<dbReference type="GO" id="GO:0005971">
    <property type="term" value="C:ribonucleoside-diphosphate reductase complex"/>
    <property type="evidence" value="ECO:0007669"/>
    <property type="project" value="TreeGrafter"/>
</dbReference>
<dbReference type="Gene3D" id="3.20.70.20">
    <property type="match status" value="1"/>
</dbReference>
<dbReference type="UniPathway" id="UPA00326"/>
<dbReference type="EC" id="1.17.4.1" evidence="2 6"/>
<evidence type="ECO:0000256" key="4">
    <source>
        <dbReference type="ARBA" id="ARBA00023116"/>
    </source>
</evidence>
<keyword evidence="10" id="KW-1185">Reference proteome</keyword>
<dbReference type="GO" id="GO:0004748">
    <property type="term" value="F:ribonucleoside-diphosphate reductase activity, thioredoxin disulfide as acceptor"/>
    <property type="evidence" value="ECO:0007669"/>
    <property type="project" value="UniProtKB-EC"/>
</dbReference>
<dbReference type="InterPro" id="IPR008926">
    <property type="entry name" value="RNR_R1-su_N"/>
</dbReference>
<dbReference type="NCBIfam" id="TIGR02506">
    <property type="entry name" value="NrdE_NrdA"/>
    <property type="match status" value="1"/>
</dbReference>
<dbReference type="InterPro" id="IPR013346">
    <property type="entry name" value="NrdE_NrdA_C"/>
</dbReference>
<feature type="domain" description="Ribonucleotide reductase large subunit N-terminal" evidence="7">
    <location>
        <begin position="99"/>
        <end position="161"/>
    </location>
</feature>
<dbReference type="AlphaFoldDB" id="A0A409Y3N8"/>
<dbReference type="SUPFAM" id="SSF51998">
    <property type="entry name" value="PFL-like glycyl radical enzymes"/>
    <property type="match status" value="1"/>
</dbReference>
<comment type="catalytic activity">
    <reaction evidence="6">
        <text>a 2'-deoxyribonucleoside 5'-diphosphate + [thioredoxin]-disulfide + H2O = a ribonucleoside 5'-diphosphate + [thioredoxin]-dithiol</text>
        <dbReference type="Rhea" id="RHEA:23252"/>
        <dbReference type="Rhea" id="RHEA-COMP:10698"/>
        <dbReference type="Rhea" id="RHEA-COMP:10700"/>
        <dbReference type="ChEBI" id="CHEBI:15377"/>
        <dbReference type="ChEBI" id="CHEBI:29950"/>
        <dbReference type="ChEBI" id="CHEBI:50058"/>
        <dbReference type="ChEBI" id="CHEBI:57930"/>
        <dbReference type="ChEBI" id="CHEBI:73316"/>
        <dbReference type="EC" id="1.17.4.1"/>
    </reaction>
</comment>
<dbReference type="GO" id="GO:0005524">
    <property type="term" value="F:ATP binding"/>
    <property type="evidence" value="ECO:0007669"/>
    <property type="project" value="InterPro"/>
</dbReference>
<evidence type="ECO:0000256" key="6">
    <source>
        <dbReference type="RuleBase" id="RU003410"/>
    </source>
</evidence>
<dbReference type="Proteomes" id="UP000284706">
    <property type="component" value="Unassembled WGS sequence"/>
</dbReference>
<dbReference type="InterPro" id="IPR039718">
    <property type="entry name" value="Rrm1"/>
</dbReference>
<dbReference type="Pfam" id="PF02867">
    <property type="entry name" value="Ribonuc_red_lgC"/>
    <property type="match status" value="1"/>
</dbReference>
<comment type="function">
    <text evidence="5 6">Provides the precursors necessary for DNA synthesis. Catalyzes the biosynthesis of deoxyribonucleotides from the corresponding ribonucleotides.</text>
</comment>
<organism evidence="9 10">
    <name type="scientific">Gymnopilus dilepis</name>
    <dbReference type="NCBI Taxonomy" id="231916"/>
    <lineage>
        <taxon>Eukaryota</taxon>
        <taxon>Fungi</taxon>
        <taxon>Dikarya</taxon>
        <taxon>Basidiomycota</taxon>
        <taxon>Agaricomycotina</taxon>
        <taxon>Agaricomycetes</taxon>
        <taxon>Agaricomycetidae</taxon>
        <taxon>Agaricales</taxon>
        <taxon>Agaricineae</taxon>
        <taxon>Hymenogastraceae</taxon>
        <taxon>Gymnopilus</taxon>
    </lineage>
</organism>
<dbReference type="SUPFAM" id="SSF48168">
    <property type="entry name" value="R1 subunit of ribonucleotide reductase, N-terminal domain"/>
    <property type="match status" value="1"/>
</dbReference>
<dbReference type="STRING" id="231916.A0A409Y3N8"/>
<evidence type="ECO:0000259" key="7">
    <source>
        <dbReference type="Pfam" id="PF00317"/>
    </source>
</evidence>
<dbReference type="InterPro" id="IPR013509">
    <property type="entry name" value="RNR_lsu_N"/>
</dbReference>
<dbReference type="InParanoid" id="A0A409Y3N8"/>
<dbReference type="PRINTS" id="PR01183">
    <property type="entry name" value="RIBORDTASEM1"/>
</dbReference>
<dbReference type="GO" id="GO:0009263">
    <property type="term" value="P:deoxyribonucleotide biosynthetic process"/>
    <property type="evidence" value="ECO:0007669"/>
    <property type="project" value="UniProtKB-KW"/>
</dbReference>
<dbReference type="InterPro" id="IPR000788">
    <property type="entry name" value="RNR_lg_C"/>
</dbReference>
<keyword evidence="3 6" id="KW-0560">Oxidoreductase</keyword>
<accession>A0A409Y3N8</accession>
<evidence type="ECO:0000256" key="5">
    <source>
        <dbReference type="ARBA" id="ARBA00024942"/>
    </source>
</evidence>
<comment type="similarity">
    <text evidence="1 6">Belongs to the ribonucleoside diphosphate reductase large chain family.</text>
</comment>
<feature type="domain" description="Ribonucleotide reductase large subunit C-terminal" evidence="8">
    <location>
        <begin position="186"/>
        <end position="688"/>
    </location>
</feature>
<dbReference type="PANTHER" id="PTHR11573">
    <property type="entry name" value="RIBONUCLEOSIDE-DIPHOSPHATE REDUCTASE LARGE CHAIN"/>
    <property type="match status" value="1"/>
</dbReference>
<gene>
    <name evidence="9" type="ORF">CVT26_002397</name>
</gene>
<dbReference type="PANTHER" id="PTHR11573:SF6">
    <property type="entry name" value="RIBONUCLEOSIDE-DIPHOSPHATE REDUCTASE LARGE SUBUNIT"/>
    <property type="match status" value="1"/>
</dbReference>
<dbReference type="OrthoDB" id="3026921at2759"/>
<protein>
    <recommendedName>
        <fullName evidence="2 6">Ribonucleoside-diphosphate reductase</fullName>
        <ecNumber evidence="2 6">1.17.4.1</ecNumber>
    </recommendedName>
</protein>
<keyword evidence="4 6" id="KW-0215">Deoxyribonucleotide synthesis</keyword>
<name>A0A409Y3N8_9AGAR</name>
<comment type="caution">
    <text evidence="9">The sequence shown here is derived from an EMBL/GenBank/DDBJ whole genome shotgun (WGS) entry which is preliminary data.</text>
</comment>
<evidence type="ECO:0000256" key="3">
    <source>
        <dbReference type="ARBA" id="ARBA00023002"/>
    </source>
</evidence>
<dbReference type="Pfam" id="PF00317">
    <property type="entry name" value="Ribonuc_red_lgN"/>
    <property type="match status" value="1"/>
</dbReference>